<gene>
    <name evidence="1" type="ORF">E8L03_07985</name>
</gene>
<proteinExistence type="predicted"/>
<sequence length="104" mass="11403">MRNHPIAGPLLDSAIAIEGLALGYVAVPLIDSALSTAERALAMNAPILPKVVDFVSGMLPGMPENEWQQWGYLATEGVKYLEDTRSALLHDQIYYDPDEYNDAI</sequence>
<dbReference type="EMBL" id="CP039543">
    <property type="protein sequence ID" value="QJT08870.1"/>
    <property type="molecule type" value="Genomic_DNA"/>
</dbReference>
<evidence type="ECO:0000313" key="2">
    <source>
        <dbReference type="Proteomes" id="UP000503251"/>
    </source>
</evidence>
<dbReference type="Proteomes" id="UP000503251">
    <property type="component" value="Chromosome"/>
</dbReference>
<name>A0ABX6NGN9_9BACT</name>
<organism evidence="1 2">
    <name type="scientific">Oceanidesulfovibrio marinus</name>
    <dbReference type="NCBI Taxonomy" id="370038"/>
    <lineage>
        <taxon>Bacteria</taxon>
        <taxon>Pseudomonadati</taxon>
        <taxon>Thermodesulfobacteriota</taxon>
        <taxon>Desulfovibrionia</taxon>
        <taxon>Desulfovibrionales</taxon>
        <taxon>Desulfovibrionaceae</taxon>
        <taxon>Oceanidesulfovibrio</taxon>
    </lineage>
</organism>
<reference evidence="1 2" key="1">
    <citation type="submission" date="2019-04" db="EMBL/GenBank/DDBJ databases">
        <title>Isolation and culture of sulfate reducing bacteria from the cold seep of the South China Sea.</title>
        <authorList>
            <person name="Sun C."/>
            <person name="Liu R."/>
        </authorList>
    </citation>
    <scope>NUCLEOTIDE SEQUENCE [LARGE SCALE GENOMIC DNA]</scope>
    <source>
        <strain evidence="1 2">CS1</strain>
    </source>
</reference>
<keyword evidence="2" id="KW-1185">Reference proteome</keyword>
<protein>
    <submittedName>
        <fullName evidence="1">Uncharacterized protein</fullName>
    </submittedName>
</protein>
<evidence type="ECO:0000313" key="1">
    <source>
        <dbReference type="EMBL" id="QJT08870.1"/>
    </source>
</evidence>
<accession>A0ABX6NGN9</accession>
<dbReference type="RefSeq" id="WP_171267037.1">
    <property type="nucleotide sequence ID" value="NZ_CP039543.1"/>
</dbReference>